<dbReference type="Proteomes" id="UP001225316">
    <property type="component" value="Unassembled WGS sequence"/>
</dbReference>
<dbReference type="Pfam" id="PF12708">
    <property type="entry name" value="Pect-lyase_RHGA_epim"/>
    <property type="match status" value="1"/>
</dbReference>
<feature type="domain" description="Rhamnogalacturonase A/B/Epimerase-like pectate lyase" evidence="1">
    <location>
        <begin position="53"/>
        <end position="119"/>
    </location>
</feature>
<proteinExistence type="predicted"/>
<comment type="caution">
    <text evidence="2">The sequence shown here is derived from an EMBL/GenBank/DDBJ whole genome shotgun (WGS) entry which is preliminary data.</text>
</comment>
<sequence>MTLDKSSLSKSHSELWGDRGNLWSPHSRLPDFSCAGYRMGERPLPELAAHCCVTDFGAVGDGQTDCTEAFKSAIAASEGVIQIPAGRYLISDILWIKKSGVVLRGAGIDQTIIQPTTKLELVRPFSSATTEGLVTSEYSWSGGFLWILGERKDRTLSEICSSALRGDQSFEVKDASQLTVGQIITVSQKDTNDGSLLNHLYADDPGEGKSDLKTINEATLVTRIKAIDGNTVKIERPLTFDLRESWQSTVNSFEPTVTESGIEHLSIEFPVEAYPGHFKELGLNAISIEAASHCWIRNVDIRNSDSGIFLKSNFCTVEHVSLHSQRPDVEGDSGHHGISFTTNAQDNLLQHFEFNSQFIHDITVENMACGNVIKYGRGPDLSLDHHRFCPYNNLFSQIDCGRGKFIWRFGGGLLRGKHTARGASFWGIRSLKPIEHPGPEFGPSEVNFVALDSKEPESLQADGLWWEPIPTEFLQPQDLHAAQLQRRLQGN</sequence>
<evidence type="ECO:0000313" key="3">
    <source>
        <dbReference type="Proteomes" id="UP001225316"/>
    </source>
</evidence>
<dbReference type="InterPro" id="IPR011050">
    <property type="entry name" value="Pectin_lyase_fold/virulence"/>
</dbReference>
<name>A0ABU1AWR1_9BACT</name>
<dbReference type="GO" id="GO:0016787">
    <property type="term" value="F:hydrolase activity"/>
    <property type="evidence" value="ECO:0007669"/>
    <property type="project" value="UniProtKB-KW"/>
</dbReference>
<keyword evidence="2" id="KW-0378">Hydrolase</keyword>
<protein>
    <submittedName>
        <fullName evidence="2">Glycosyl hydrolase family 28-related protein</fullName>
    </submittedName>
</protein>
<gene>
    <name evidence="2" type="ORF">QEH52_13785</name>
</gene>
<evidence type="ECO:0000313" key="2">
    <source>
        <dbReference type="EMBL" id="MDQ8208591.1"/>
    </source>
</evidence>
<dbReference type="InterPro" id="IPR024535">
    <property type="entry name" value="RHGA/B-epi-like_pectate_lyase"/>
</dbReference>
<dbReference type="InterPro" id="IPR012334">
    <property type="entry name" value="Pectin_lyas_fold"/>
</dbReference>
<keyword evidence="3" id="KW-1185">Reference proteome</keyword>
<dbReference type="EMBL" id="JARXHW010000034">
    <property type="protein sequence ID" value="MDQ8208591.1"/>
    <property type="molecule type" value="Genomic_DNA"/>
</dbReference>
<dbReference type="Gene3D" id="2.160.20.10">
    <property type="entry name" value="Single-stranded right-handed beta-helix, Pectin lyase-like"/>
    <property type="match status" value="2"/>
</dbReference>
<dbReference type="SUPFAM" id="SSF51126">
    <property type="entry name" value="Pectin lyase-like"/>
    <property type="match status" value="1"/>
</dbReference>
<organism evidence="2 3">
    <name type="scientific">Thalassobacterium maritimum</name>
    <dbReference type="NCBI Taxonomy" id="3041265"/>
    <lineage>
        <taxon>Bacteria</taxon>
        <taxon>Pseudomonadati</taxon>
        <taxon>Verrucomicrobiota</taxon>
        <taxon>Opitutia</taxon>
        <taxon>Puniceicoccales</taxon>
        <taxon>Coraliomargaritaceae</taxon>
        <taxon>Thalassobacterium</taxon>
    </lineage>
</organism>
<accession>A0ABU1AWR1</accession>
<reference evidence="2 3" key="1">
    <citation type="submission" date="2023-04" db="EMBL/GenBank/DDBJ databases">
        <title>A novel bacteria isolated from coastal sediment.</title>
        <authorList>
            <person name="Liu X.-J."/>
            <person name="Du Z.-J."/>
        </authorList>
    </citation>
    <scope>NUCLEOTIDE SEQUENCE [LARGE SCALE GENOMIC DNA]</scope>
    <source>
        <strain evidence="2 3">SDUM461003</strain>
    </source>
</reference>
<dbReference type="RefSeq" id="WP_308951213.1">
    <property type="nucleotide sequence ID" value="NZ_JARXHW010000034.1"/>
</dbReference>
<evidence type="ECO:0000259" key="1">
    <source>
        <dbReference type="Pfam" id="PF12708"/>
    </source>
</evidence>